<dbReference type="RefSeq" id="WP_035664368.1">
    <property type="nucleotide sequence ID" value="NZ_BAUV01000014.1"/>
</dbReference>
<dbReference type="AlphaFoldDB" id="W4QSP7"/>
<dbReference type="PROSITE" id="PS00913">
    <property type="entry name" value="ADH_IRON_1"/>
    <property type="match status" value="1"/>
</dbReference>
<feature type="domain" description="Fe-containing alcohol dehydrogenase-like C-terminal" evidence="5">
    <location>
        <begin position="188"/>
        <end position="386"/>
    </location>
</feature>
<evidence type="ECO:0000313" key="6">
    <source>
        <dbReference type="EMBL" id="GAE35121.1"/>
    </source>
</evidence>
<dbReference type="InterPro" id="IPR001670">
    <property type="entry name" value="ADH_Fe/GldA"/>
</dbReference>
<evidence type="ECO:0000259" key="5">
    <source>
        <dbReference type="Pfam" id="PF25137"/>
    </source>
</evidence>
<dbReference type="Proteomes" id="UP000018896">
    <property type="component" value="Unassembled WGS sequence"/>
</dbReference>
<gene>
    <name evidence="6" type="ORF">JCM9157_2216</name>
</gene>
<evidence type="ECO:0000256" key="1">
    <source>
        <dbReference type="ARBA" id="ARBA00007358"/>
    </source>
</evidence>
<dbReference type="Gene3D" id="1.20.1090.10">
    <property type="entry name" value="Dehydroquinate synthase-like - alpha domain"/>
    <property type="match status" value="1"/>
</dbReference>
<dbReference type="SUPFAM" id="SSF56796">
    <property type="entry name" value="Dehydroquinate synthase-like"/>
    <property type="match status" value="1"/>
</dbReference>
<dbReference type="InterPro" id="IPR018211">
    <property type="entry name" value="ADH_Fe_CS"/>
</dbReference>
<dbReference type="GO" id="GO:0004022">
    <property type="term" value="F:alcohol dehydrogenase (NAD+) activity"/>
    <property type="evidence" value="ECO:0007669"/>
    <property type="project" value="UniProtKB-ARBA"/>
</dbReference>
<dbReference type="OrthoDB" id="9815791at2"/>
<reference evidence="6 7" key="1">
    <citation type="journal article" date="2014" name="Genome Announc.">
        <title>Draft Genome Sequences of Three Alkaliphilic Bacillus Strains, Bacillus wakoensis JCM 9140T, Bacillus akibai JCM 9157T, and Bacillus hemicellulosilyticus JCM 9152T.</title>
        <authorList>
            <person name="Yuki M."/>
            <person name="Oshima K."/>
            <person name="Suda W."/>
            <person name="Oshida Y."/>
            <person name="Kitamura K."/>
            <person name="Iida T."/>
            <person name="Hattori M."/>
            <person name="Ohkuma M."/>
        </authorList>
    </citation>
    <scope>NUCLEOTIDE SEQUENCE [LARGE SCALE GENOMIC DNA]</scope>
    <source>
        <strain evidence="6 7">JCM 9157</strain>
    </source>
</reference>
<dbReference type="STRING" id="1236973.JCM9157_2216"/>
<organism evidence="6 7">
    <name type="scientific">Halalkalibacter akibai (strain ATCC 43226 / DSM 21942 / CIP 109018 / JCM 9157 / 1139)</name>
    <name type="common">Bacillus akibai</name>
    <dbReference type="NCBI Taxonomy" id="1236973"/>
    <lineage>
        <taxon>Bacteria</taxon>
        <taxon>Bacillati</taxon>
        <taxon>Bacillota</taxon>
        <taxon>Bacilli</taxon>
        <taxon>Bacillales</taxon>
        <taxon>Bacillaceae</taxon>
        <taxon>Halalkalibacter</taxon>
    </lineage>
</organism>
<evidence type="ECO:0000256" key="2">
    <source>
        <dbReference type="ARBA" id="ARBA00023002"/>
    </source>
</evidence>
<sequence>MSVSTVHLPKSIFYGEGSFKKIGEEASKLGKKALIISDHVMEQLGNLEKCHVYLREAGVEFVDYLDVASEPTDEYVYQALALTKDECCDVVIALGGGSCIDTAKAVAVLATNGRDISDYMNLKTLATVKPLPLITIPTTAGTGSEATDVTVITNTSNDVKMMIKQPAFMPEIAIVDPVLTISSPKNTTAATGIDALTHALEAYISKKAHPFTDHMALSAIKLITENILDAYHNGSNVEARNNMIYGAMQAGIAFSNSSVCLVHGMSRPLGALFHVPHGISNAMLLPSVLEYTKSSCIPRLAEIASYLYPDLKGFSQIDLANKLVTNILKLCQELNIPNIKTWGVDREAFEQVLGKMAKDALDSGSPANNPKVPDKNDIISLYRHAFTFEYELKKV</sequence>
<name>W4QSP7_HALA3</name>
<evidence type="ECO:0000313" key="7">
    <source>
        <dbReference type="Proteomes" id="UP000018896"/>
    </source>
</evidence>
<dbReference type="FunFam" id="3.40.50.1970:FF:000003">
    <property type="entry name" value="Alcohol dehydrogenase, iron-containing"/>
    <property type="match status" value="1"/>
</dbReference>
<dbReference type="Pfam" id="PF25137">
    <property type="entry name" value="ADH_Fe_C"/>
    <property type="match status" value="1"/>
</dbReference>
<evidence type="ECO:0000259" key="4">
    <source>
        <dbReference type="Pfam" id="PF00465"/>
    </source>
</evidence>
<dbReference type="PANTHER" id="PTHR11496:SF102">
    <property type="entry name" value="ALCOHOL DEHYDROGENASE 4"/>
    <property type="match status" value="1"/>
</dbReference>
<dbReference type="Gene3D" id="3.40.50.1970">
    <property type="match status" value="1"/>
</dbReference>
<dbReference type="InterPro" id="IPR056798">
    <property type="entry name" value="ADH_Fe_C"/>
</dbReference>
<evidence type="ECO:0000256" key="3">
    <source>
        <dbReference type="ARBA" id="ARBA00023027"/>
    </source>
</evidence>
<comment type="similarity">
    <text evidence="1">Belongs to the iron-containing alcohol dehydrogenase family.</text>
</comment>
<dbReference type="Pfam" id="PF00465">
    <property type="entry name" value="Fe-ADH"/>
    <property type="match status" value="1"/>
</dbReference>
<dbReference type="eggNOG" id="COG1454">
    <property type="taxonomic scope" value="Bacteria"/>
</dbReference>
<dbReference type="GO" id="GO:0046872">
    <property type="term" value="F:metal ion binding"/>
    <property type="evidence" value="ECO:0007669"/>
    <property type="project" value="InterPro"/>
</dbReference>
<dbReference type="EMBL" id="BAUV01000014">
    <property type="protein sequence ID" value="GAE35121.1"/>
    <property type="molecule type" value="Genomic_DNA"/>
</dbReference>
<dbReference type="InterPro" id="IPR039697">
    <property type="entry name" value="Alcohol_dehydrogenase_Fe"/>
</dbReference>
<keyword evidence="3" id="KW-0520">NAD</keyword>
<dbReference type="PANTHER" id="PTHR11496">
    <property type="entry name" value="ALCOHOL DEHYDROGENASE"/>
    <property type="match status" value="1"/>
</dbReference>
<feature type="domain" description="Alcohol dehydrogenase iron-type/glycerol dehydrogenase GldA" evidence="4">
    <location>
        <begin position="9"/>
        <end position="177"/>
    </location>
</feature>
<accession>W4QSP7</accession>
<comment type="caution">
    <text evidence="6">The sequence shown here is derived from an EMBL/GenBank/DDBJ whole genome shotgun (WGS) entry which is preliminary data.</text>
</comment>
<keyword evidence="7" id="KW-1185">Reference proteome</keyword>
<proteinExistence type="inferred from homology"/>
<dbReference type="CDD" id="cd08194">
    <property type="entry name" value="Fe-ADH-like"/>
    <property type="match status" value="1"/>
</dbReference>
<protein>
    <submittedName>
        <fullName evidence="6">Alcohol dehydrogenase</fullName>
    </submittedName>
</protein>
<dbReference type="FunFam" id="1.20.1090.10:FF:000001">
    <property type="entry name" value="Aldehyde-alcohol dehydrogenase"/>
    <property type="match status" value="1"/>
</dbReference>
<keyword evidence="2" id="KW-0560">Oxidoreductase</keyword>